<comment type="similarity">
    <text evidence="2">Belongs to the RRP17 family.</text>
</comment>
<evidence type="ECO:0000256" key="3">
    <source>
        <dbReference type="ARBA" id="ARBA00015520"/>
    </source>
</evidence>
<dbReference type="InterPro" id="IPR019186">
    <property type="entry name" value="Nucleolar_protein_12"/>
</dbReference>
<evidence type="ECO:0000256" key="1">
    <source>
        <dbReference type="ARBA" id="ARBA00004604"/>
    </source>
</evidence>
<dbReference type="AlphaFoldDB" id="A0AA39KT56"/>
<keyword evidence="4" id="KW-0175">Coiled coil</keyword>
<comment type="subcellular location">
    <subcellularLocation>
        <location evidence="1">Nucleus</location>
        <location evidence="1">Nucleolus</location>
    </subcellularLocation>
</comment>
<dbReference type="PANTHER" id="PTHR14577">
    <property type="entry name" value="NUCLEOLAR PROTEIN 12"/>
    <property type="match status" value="1"/>
</dbReference>
<dbReference type="EMBL" id="JAQQBS010000002">
    <property type="protein sequence ID" value="KAK0172973.1"/>
    <property type="molecule type" value="Genomic_DNA"/>
</dbReference>
<organism evidence="7 8">
    <name type="scientific">Microctonus aethiopoides</name>
    <dbReference type="NCBI Taxonomy" id="144406"/>
    <lineage>
        <taxon>Eukaryota</taxon>
        <taxon>Metazoa</taxon>
        <taxon>Ecdysozoa</taxon>
        <taxon>Arthropoda</taxon>
        <taxon>Hexapoda</taxon>
        <taxon>Insecta</taxon>
        <taxon>Pterygota</taxon>
        <taxon>Neoptera</taxon>
        <taxon>Endopterygota</taxon>
        <taxon>Hymenoptera</taxon>
        <taxon>Apocrita</taxon>
        <taxon>Ichneumonoidea</taxon>
        <taxon>Braconidae</taxon>
        <taxon>Euphorinae</taxon>
        <taxon>Microctonus</taxon>
    </lineage>
</organism>
<evidence type="ECO:0000256" key="6">
    <source>
        <dbReference type="SAM" id="MobiDB-lite"/>
    </source>
</evidence>
<dbReference type="Proteomes" id="UP001168990">
    <property type="component" value="Unassembled WGS sequence"/>
</dbReference>
<name>A0AA39KT56_9HYME</name>
<protein>
    <recommendedName>
        <fullName evidence="3">Nucleolar protein 12</fullName>
    </recommendedName>
</protein>
<proteinExistence type="inferred from homology"/>
<keyword evidence="8" id="KW-1185">Reference proteome</keyword>
<dbReference type="GO" id="GO:0019843">
    <property type="term" value="F:rRNA binding"/>
    <property type="evidence" value="ECO:0007669"/>
    <property type="project" value="TreeGrafter"/>
</dbReference>
<evidence type="ECO:0000313" key="8">
    <source>
        <dbReference type="Proteomes" id="UP001168990"/>
    </source>
</evidence>
<comment type="caution">
    <text evidence="7">The sequence shown here is derived from an EMBL/GenBank/DDBJ whole genome shotgun (WGS) entry which is preliminary data.</text>
</comment>
<dbReference type="PANTHER" id="PTHR14577:SF0">
    <property type="entry name" value="NUCLEOLAR PROTEIN 12"/>
    <property type="match status" value="1"/>
</dbReference>
<sequence>MRPTKGVPRILNVNREPSRPKKKKRKITLVFDEEKRKEFLTGFHKRKVERREKAKEVLAARLKAEKKRITEEAKAKFKTHLSQRDIPELEELLSKQEYETEGATVSILELNVDKLSQSANWIGDNKPCYEEDEAESEEDNNSEENNDEFVPGMELKEKKIKKSIEVEENIQPQLSKKAISKAIQKETLRRTHRSSLYKMKQKRECKKNKKILEKKKKLQERAIKKAKGKTKRKLIRQLEK</sequence>
<feature type="region of interest" description="Disordered" evidence="6">
    <location>
        <begin position="122"/>
        <end position="154"/>
    </location>
</feature>
<accession>A0AA39KT56</accession>
<gene>
    <name evidence="7" type="ORF">PV328_006231</name>
</gene>
<evidence type="ECO:0000256" key="4">
    <source>
        <dbReference type="ARBA" id="ARBA00023054"/>
    </source>
</evidence>
<dbReference type="GO" id="GO:0005730">
    <property type="term" value="C:nucleolus"/>
    <property type="evidence" value="ECO:0007669"/>
    <property type="project" value="UniProtKB-SubCell"/>
</dbReference>
<reference evidence="7" key="1">
    <citation type="journal article" date="2023" name="bioRxiv">
        <title>Scaffold-level genome assemblies of two parasitoid biocontrol wasps reveal the parthenogenesis mechanism and an associated novel virus.</title>
        <authorList>
            <person name="Inwood S."/>
            <person name="Skelly J."/>
            <person name="Guhlin J."/>
            <person name="Harrop T."/>
            <person name="Goldson S."/>
            <person name="Dearden P."/>
        </authorList>
    </citation>
    <scope>NUCLEOTIDE SEQUENCE</scope>
    <source>
        <strain evidence="7">Irish</strain>
        <tissue evidence="7">Whole body</tissue>
    </source>
</reference>
<feature type="compositionally biased region" description="Acidic residues" evidence="6">
    <location>
        <begin position="130"/>
        <end position="147"/>
    </location>
</feature>
<evidence type="ECO:0000256" key="2">
    <source>
        <dbReference type="ARBA" id="ARBA00007175"/>
    </source>
</evidence>
<feature type="region of interest" description="Disordered" evidence="6">
    <location>
        <begin position="1"/>
        <end position="24"/>
    </location>
</feature>
<reference evidence="7" key="2">
    <citation type="submission" date="2023-03" db="EMBL/GenBank/DDBJ databases">
        <authorList>
            <person name="Inwood S.N."/>
            <person name="Skelly J.G."/>
            <person name="Guhlin J."/>
            <person name="Harrop T.W.R."/>
            <person name="Goldson S.G."/>
            <person name="Dearden P.K."/>
        </authorList>
    </citation>
    <scope>NUCLEOTIDE SEQUENCE</scope>
    <source>
        <strain evidence="7">Irish</strain>
        <tissue evidence="7">Whole body</tissue>
    </source>
</reference>
<keyword evidence="5" id="KW-0539">Nucleus</keyword>
<feature type="region of interest" description="Disordered" evidence="6">
    <location>
        <begin position="190"/>
        <end position="240"/>
    </location>
</feature>
<dbReference type="Pfam" id="PF09805">
    <property type="entry name" value="Nop25"/>
    <property type="match status" value="1"/>
</dbReference>
<evidence type="ECO:0000313" key="7">
    <source>
        <dbReference type="EMBL" id="KAK0172973.1"/>
    </source>
</evidence>
<evidence type="ECO:0000256" key="5">
    <source>
        <dbReference type="ARBA" id="ARBA00023242"/>
    </source>
</evidence>